<dbReference type="InterPro" id="IPR021145">
    <property type="entry name" value="Portal_protein_SPP1_Gp6-like"/>
</dbReference>
<organism evidence="2">
    <name type="scientific">Siphoviridae sp. ctaDn21</name>
    <dbReference type="NCBI Taxonomy" id="2825563"/>
    <lineage>
        <taxon>Viruses</taxon>
        <taxon>Duplodnaviria</taxon>
        <taxon>Heunggongvirae</taxon>
        <taxon>Uroviricota</taxon>
        <taxon>Caudoviricetes</taxon>
    </lineage>
</organism>
<evidence type="ECO:0000256" key="1">
    <source>
        <dbReference type="SAM" id="MobiDB-lite"/>
    </source>
</evidence>
<feature type="region of interest" description="Disordered" evidence="1">
    <location>
        <begin position="541"/>
        <end position="581"/>
    </location>
</feature>
<reference evidence="2" key="1">
    <citation type="journal article" date="2021" name="Proc. Natl. Acad. Sci. U.S.A.">
        <title>A Catalog of Tens of Thousands of Viruses from Human Metagenomes Reveals Hidden Associations with Chronic Diseases.</title>
        <authorList>
            <person name="Tisza M.J."/>
            <person name="Buck C.B."/>
        </authorList>
    </citation>
    <scope>NUCLEOTIDE SEQUENCE</scope>
    <source>
        <strain evidence="2">CtaDn21</strain>
    </source>
</reference>
<protein>
    <submittedName>
        <fullName evidence="2">PORTAL PROTEIN</fullName>
    </submittedName>
</protein>
<evidence type="ECO:0000313" key="2">
    <source>
        <dbReference type="EMBL" id="DAF98261.1"/>
    </source>
</evidence>
<name>A0A8S5UUV8_9CAUD</name>
<proteinExistence type="predicted"/>
<feature type="compositionally biased region" description="Low complexity" evidence="1">
    <location>
        <begin position="566"/>
        <end position="581"/>
    </location>
</feature>
<dbReference type="EMBL" id="BK016144">
    <property type="protein sequence ID" value="DAF98261.1"/>
    <property type="molecule type" value="Genomic_DNA"/>
</dbReference>
<dbReference type="Pfam" id="PF05133">
    <property type="entry name" value="SPP1_portal"/>
    <property type="match status" value="1"/>
</dbReference>
<accession>A0A8S5UUV8</accession>
<sequence>MAKKSKAISHTDELVSQSFDSPLAQNQKFKKELQEVEKYYQYFDGFDVTDLNADYGQTWKIKEDALDYTPTREIRNYIRSLIKKQARFMMGTEPELIFSPIVDKEDDKAENKRILFDHILGHAKFWSKCKRALVDATVGKRVLLSVIANPGEPVDVQFYSMPQFSYIVDPKDPSRLLSVDIVYQDERTKGMSTEKQLWHHYRYEMKSGSSNSGITTALDDVEEQCWLTYTLTDGTSNQIYMTEDGQTTIKEKDAKLIEIEDNLGNKVQVPLKVQDSAPTGLSQIPCKVILNEPLTNDVYGTSDVKDLITIANNTNRTISDMRDSLRFKMFEQPVIIDGSSKSIQGMKIAPNALVDIKSDPTSSIGGAGGKQAQVTTISGNFNFLPTAQYYLDGAKKAMYELMDQPLPEKVQDAPSGIAMQYLFYDLMSKCDDKWAEWDDAIQWLIELLEEILSKISVDLGILPQDIQSSYQTLTTLTIEHRYPLPSDELSAKQTALTEVQTNVRSHQSYIEEFSKKEKADKEWERVLQELAQLDEISAGALPVLAEELNEQEVPQDEEQQKETNEEPSTPEQQEQQTQDRI</sequence>
<feature type="compositionally biased region" description="Acidic residues" evidence="1">
    <location>
        <begin position="547"/>
        <end position="557"/>
    </location>
</feature>